<dbReference type="GO" id="GO:0009507">
    <property type="term" value="C:chloroplast"/>
    <property type="evidence" value="ECO:0007669"/>
    <property type="project" value="TreeGrafter"/>
</dbReference>
<dbReference type="PANTHER" id="PTHR36764:SF1">
    <property type="entry name" value="TRNA (ILE)-LYSIDINE SYNTHASE"/>
    <property type="match status" value="1"/>
</dbReference>
<feature type="region of interest" description="Disordered" evidence="2">
    <location>
        <begin position="536"/>
        <end position="581"/>
    </location>
</feature>
<keyword evidence="1" id="KW-0175">Coiled coil</keyword>
<comment type="caution">
    <text evidence="3">The sequence shown here is derived from an EMBL/GenBank/DDBJ whole genome shotgun (WGS) entry which is preliminary data.</text>
</comment>
<dbReference type="PANTHER" id="PTHR36764">
    <property type="entry name" value="TRNA (ILE)-LYSIDINE SYNTHASE"/>
    <property type="match status" value="1"/>
</dbReference>
<evidence type="ECO:0000313" key="4">
    <source>
        <dbReference type="Proteomes" id="UP000187203"/>
    </source>
</evidence>
<sequence>MKNAIFVSKADQPPPPAAAAQGLNLMTTTSSPGKLEPILFQDNFIPNNSTNFNPHHAADSDSNSLDLLSQLQAIKVLVNEASNYATHPQTMSPQFHNEYSSSSSSPSSSSCSTCSTAAAAAAQQQPPSALAFCWRDFLLEDALLPADQDQQQDHQMLVEYSSKETPPQSHCHNETNHRNTGLPSYGFHASSSATDTSFVAAMLDQENQIGNLHRAPDIPRRWLMPTPKISLKDFKSLLHRRNKALSRLRSSSSSSDPDPDPDPNPNPNPDSKPRLQSPKQNAPPIEPKLEAPVDSELPQDCKSGAPPTVTQVDVVEGSKAEDCLLKLEDEQADKDEIMQVDEKPPEETEANVEVIENVSELNEKEKRKRDVEDKLQILNAKKHNLVQVLKQLLNAEEELKRRNSIQGTGVRPAGQLQVETTNDSVSMTRIVTPRIGSEANLAGENEGVEADDVSNPNIHSRHVFRMSSTSPSSESPLRRPTYLQHNVPLDFDLINMSSFEVALPVSAINGFSSTRVPHPSRATMGVTGSPSRFAPIGNQGHPGNPPTVSVSGTNYVASSPSPAASGGTSVFREARQPSPWN</sequence>
<reference evidence="4" key="1">
    <citation type="submission" date="2013-09" db="EMBL/GenBank/DDBJ databases">
        <title>Corchorus olitorius genome sequencing.</title>
        <authorList>
            <person name="Alam M."/>
            <person name="Haque M.S."/>
            <person name="Islam M.S."/>
            <person name="Emdad E.M."/>
            <person name="Islam M.M."/>
            <person name="Ahmed B."/>
            <person name="Halim A."/>
            <person name="Hossen Q.M.M."/>
            <person name="Hossain M.Z."/>
            <person name="Ahmed R."/>
            <person name="Khan M.M."/>
            <person name="Islam R."/>
            <person name="Rashid M.M."/>
            <person name="Khan S.A."/>
            <person name="Rahman M.S."/>
            <person name="Alam M."/>
            <person name="Yahiya A.S."/>
            <person name="Khan M.S."/>
            <person name="Azam M.S."/>
            <person name="Haque T."/>
            <person name="Lashkar M.Z.H."/>
            <person name="Akhand A.I."/>
            <person name="Morshed G."/>
            <person name="Roy S."/>
            <person name="Uddin K.S."/>
            <person name="Rabeya T."/>
            <person name="Hossain A.S."/>
            <person name="Chowdhury A."/>
            <person name="Snigdha A.R."/>
            <person name="Mortoza M.S."/>
            <person name="Matin S.A."/>
            <person name="Hoque S.M.E."/>
            <person name="Islam M.K."/>
            <person name="Roy D.K."/>
            <person name="Haider R."/>
            <person name="Moosa M.M."/>
            <person name="Elias S.M."/>
            <person name="Hasan A.M."/>
            <person name="Jahan S."/>
            <person name="Shafiuddin M."/>
            <person name="Mahmood N."/>
            <person name="Shommy N.S."/>
        </authorList>
    </citation>
    <scope>NUCLEOTIDE SEQUENCE [LARGE SCALE GENOMIC DNA]</scope>
    <source>
        <strain evidence="4">cv. O-4</strain>
    </source>
</reference>
<evidence type="ECO:0000256" key="1">
    <source>
        <dbReference type="SAM" id="Coils"/>
    </source>
</evidence>
<feature type="region of interest" description="Disordered" evidence="2">
    <location>
        <begin position="244"/>
        <end position="308"/>
    </location>
</feature>
<protein>
    <submittedName>
        <fullName evidence="3">Uncharacterized protein</fullName>
    </submittedName>
</protein>
<evidence type="ECO:0000313" key="3">
    <source>
        <dbReference type="EMBL" id="OMO86258.1"/>
    </source>
</evidence>
<evidence type="ECO:0000256" key="2">
    <source>
        <dbReference type="SAM" id="MobiDB-lite"/>
    </source>
</evidence>
<feature type="coiled-coil region" evidence="1">
    <location>
        <begin position="361"/>
        <end position="402"/>
    </location>
</feature>
<dbReference type="Proteomes" id="UP000187203">
    <property type="component" value="Unassembled WGS sequence"/>
</dbReference>
<accession>A0A1R3IUJ7</accession>
<dbReference type="EMBL" id="AWUE01017600">
    <property type="protein sequence ID" value="OMO86258.1"/>
    <property type="molecule type" value="Genomic_DNA"/>
</dbReference>
<gene>
    <name evidence="3" type="ORF">COLO4_21256</name>
</gene>
<dbReference type="AlphaFoldDB" id="A0A1R3IUJ7"/>
<organism evidence="3 4">
    <name type="scientific">Corchorus olitorius</name>
    <dbReference type="NCBI Taxonomy" id="93759"/>
    <lineage>
        <taxon>Eukaryota</taxon>
        <taxon>Viridiplantae</taxon>
        <taxon>Streptophyta</taxon>
        <taxon>Embryophyta</taxon>
        <taxon>Tracheophyta</taxon>
        <taxon>Spermatophyta</taxon>
        <taxon>Magnoliopsida</taxon>
        <taxon>eudicotyledons</taxon>
        <taxon>Gunneridae</taxon>
        <taxon>Pentapetalae</taxon>
        <taxon>rosids</taxon>
        <taxon>malvids</taxon>
        <taxon>Malvales</taxon>
        <taxon>Malvaceae</taxon>
        <taxon>Grewioideae</taxon>
        <taxon>Apeibeae</taxon>
        <taxon>Corchorus</taxon>
    </lineage>
</organism>
<feature type="compositionally biased region" description="Polar residues" evidence="2">
    <location>
        <begin position="546"/>
        <end position="556"/>
    </location>
</feature>
<dbReference type="STRING" id="93759.A0A1R3IUJ7"/>
<keyword evidence="4" id="KW-1185">Reference proteome</keyword>
<name>A0A1R3IUJ7_9ROSI</name>
<proteinExistence type="predicted"/>
<dbReference type="OrthoDB" id="1922268at2759"/>